<keyword evidence="8 13" id="KW-0548">Nucleotidyltransferase</keyword>
<keyword evidence="5 13" id="KW-0963">Cytoplasm</keyword>
<dbReference type="Pfam" id="PF03481">
    <property type="entry name" value="Sua5_C"/>
    <property type="match status" value="1"/>
</dbReference>
<evidence type="ECO:0000256" key="12">
    <source>
        <dbReference type="ARBA" id="ARBA00048366"/>
    </source>
</evidence>
<dbReference type="InterPro" id="IPR038385">
    <property type="entry name" value="Sua5/YwlC_C"/>
</dbReference>
<evidence type="ECO:0000256" key="4">
    <source>
        <dbReference type="ARBA" id="ARBA00015492"/>
    </source>
</evidence>
<dbReference type="Gene3D" id="3.40.50.11030">
    <property type="entry name" value="Threonylcarbamoyl-AMP synthase, C-terminal domain"/>
    <property type="match status" value="1"/>
</dbReference>
<dbReference type="PANTHER" id="PTHR17490">
    <property type="entry name" value="SUA5"/>
    <property type="match status" value="1"/>
</dbReference>
<keyword evidence="6 13" id="KW-0808">Transferase</keyword>
<keyword evidence="16" id="KW-1185">Reference proteome</keyword>
<evidence type="ECO:0000256" key="13">
    <source>
        <dbReference type="PIRNR" id="PIRNR004930"/>
    </source>
</evidence>
<protein>
    <recommendedName>
        <fullName evidence="4 13">Threonylcarbamoyl-AMP synthase</fullName>
        <shortName evidence="13">TC-AMP synthase</shortName>
        <ecNumber evidence="3 13">2.7.7.87</ecNumber>
    </recommendedName>
    <alternativeName>
        <fullName evidence="11 13">L-threonylcarbamoyladenylate synthase</fullName>
    </alternativeName>
</protein>
<evidence type="ECO:0000256" key="6">
    <source>
        <dbReference type="ARBA" id="ARBA00022679"/>
    </source>
</evidence>
<dbReference type="SUPFAM" id="SSF55821">
    <property type="entry name" value="YrdC/RibB"/>
    <property type="match status" value="1"/>
</dbReference>
<comment type="similarity">
    <text evidence="2 13">Belongs to the SUA5 family.</text>
</comment>
<dbReference type="InterPro" id="IPR010923">
    <property type="entry name" value="T(6)A37_SUA5"/>
</dbReference>
<evidence type="ECO:0000256" key="9">
    <source>
        <dbReference type="ARBA" id="ARBA00022741"/>
    </source>
</evidence>
<dbReference type="Proteomes" id="UP000608071">
    <property type="component" value="Unassembled WGS sequence"/>
</dbReference>
<name>A0ABR8SZR8_9BACL</name>
<organism evidence="15 16">
    <name type="scientific">Paenibacillus gallinarum</name>
    <dbReference type="NCBI Taxonomy" id="2762232"/>
    <lineage>
        <taxon>Bacteria</taxon>
        <taxon>Bacillati</taxon>
        <taxon>Bacillota</taxon>
        <taxon>Bacilli</taxon>
        <taxon>Bacillales</taxon>
        <taxon>Paenibacillaceae</taxon>
        <taxon>Paenibacillus</taxon>
    </lineage>
</organism>
<proteinExistence type="inferred from homology"/>
<comment type="catalytic activity">
    <reaction evidence="12 13">
        <text>L-threonine + hydrogencarbonate + ATP = L-threonylcarbamoyladenylate + diphosphate + H2O</text>
        <dbReference type="Rhea" id="RHEA:36407"/>
        <dbReference type="ChEBI" id="CHEBI:15377"/>
        <dbReference type="ChEBI" id="CHEBI:17544"/>
        <dbReference type="ChEBI" id="CHEBI:30616"/>
        <dbReference type="ChEBI" id="CHEBI:33019"/>
        <dbReference type="ChEBI" id="CHEBI:57926"/>
        <dbReference type="ChEBI" id="CHEBI:73682"/>
        <dbReference type="EC" id="2.7.7.87"/>
    </reaction>
</comment>
<reference evidence="15 16" key="1">
    <citation type="submission" date="2020-08" db="EMBL/GenBank/DDBJ databases">
        <title>A Genomic Blueprint of the Chicken Gut Microbiome.</title>
        <authorList>
            <person name="Gilroy R."/>
            <person name="Ravi A."/>
            <person name="Getino M."/>
            <person name="Pursley I."/>
            <person name="Horton D.L."/>
            <person name="Alikhan N.-F."/>
            <person name="Baker D."/>
            <person name="Gharbi K."/>
            <person name="Hall N."/>
            <person name="Watson M."/>
            <person name="Adriaenssens E.M."/>
            <person name="Foster-Nyarko E."/>
            <person name="Jarju S."/>
            <person name="Secka A."/>
            <person name="Antonio M."/>
            <person name="Oren A."/>
            <person name="Chaudhuri R."/>
            <person name="La Ragione R.M."/>
            <person name="Hildebrand F."/>
            <person name="Pallen M.J."/>
        </authorList>
    </citation>
    <scope>NUCLEOTIDE SEQUENCE [LARGE SCALE GENOMIC DNA]</scope>
    <source>
        <strain evidence="15 16">Sa2BVA9</strain>
    </source>
</reference>
<evidence type="ECO:0000256" key="3">
    <source>
        <dbReference type="ARBA" id="ARBA00012584"/>
    </source>
</evidence>
<dbReference type="InterPro" id="IPR005145">
    <property type="entry name" value="Sua5_C"/>
</dbReference>
<keyword evidence="10 13" id="KW-0067">ATP-binding</keyword>
<dbReference type="PANTHER" id="PTHR17490:SF16">
    <property type="entry name" value="THREONYLCARBAMOYL-AMP SYNTHASE"/>
    <property type="match status" value="1"/>
</dbReference>
<dbReference type="NCBIfam" id="TIGR00057">
    <property type="entry name" value="L-threonylcarbamoyladenylate synthase"/>
    <property type="match status" value="1"/>
</dbReference>
<evidence type="ECO:0000313" key="15">
    <source>
        <dbReference type="EMBL" id="MBD7968995.1"/>
    </source>
</evidence>
<evidence type="ECO:0000256" key="10">
    <source>
        <dbReference type="ARBA" id="ARBA00022840"/>
    </source>
</evidence>
<dbReference type="PIRSF" id="PIRSF004930">
    <property type="entry name" value="Tln_factor_SUA5"/>
    <property type="match status" value="1"/>
</dbReference>
<comment type="function">
    <text evidence="13">Required for the formation of a threonylcarbamoyl group on adenosine at position 37 (t(6)A37) in tRNAs that read codons beginning with adenine.</text>
</comment>
<evidence type="ECO:0000259" key="14">
    <source>
        <dbReference type="PROSITE" id="PS51163"/>
    </source>
</evidence>
<evidence type="ECO:0000256" key="11">
    <source>
        <dbReference type="ARBA" id="ARBA00029774"/>
    </source>
</evidence>
<dbReference type="InterPro" id="IPR006070">
    <property type="entry name" value="Sua5-like_dom"/>
</dbReference>
<evidence type="ECO:0000256" key="7">
    <source>
        <dbReference type="ARBA" id="ARBA00022694"/>
    </source>
</evidence>
<dbReference type="InterPro" id="IPR017945">
    <property type="entry name" value="DHBP_synth_RibB-like_a/b_dom"/>
</dbReference>
<accession>A0ABR8SZR8</accession>
<comment type="subcellular location">
    <subcellularLocation>
        <location evidence="1 13">Cytoplasm</location>
    </subcellularLocation>
</comment>
<dbReference type="Gene3D" id="3.90.870.10">
    <property type="entry name" value="DHBP synthase"/>
    <property type="match status" value="1"/>
</dbReference>
<dbReference type="EMBL" id="JACSQL010000005">
    <property type="protein sequence ID" value="MBD7968995.1"/>
    <property type="molecule type" value="Genomic_DNA"/>
</dbReference>
<gene>
    <name evidence="15" type="ORF">H9647_13040</name>
</gene>
<evidence type="ECO:0000313" key="16">
    <source>
        <dbReference type="Proteomes" id="UP000608071"/>
    </source>
</evidence>
<keyword evidence="9 13" id="KW-0547">Nucleotide-binding</keyword>
<evidence type="ECO:0000256" key="5">
    <source>
        <dbReference type="ARBA" id="ARBA00022490"/>
    </source>
</evidence>
<dbReference type="EC" id="2.7.7.87" evidence="3 13"/>
<evidence type="ECO:0000256" key="8">
    <source>
        <dbReference type="ARBA" id="ARBA00022695"/>
    </source>
</evidence>
<evidence type="ECO:0000256" key="2">
    <source>
        <dbReference type="ARBA" id="ARBA00007663"/>
    </source>
</evidence>
<sequence>MCNEKNSIENIADVNTDIRSDMMTHIWDVTGDMNKEETMEHLKEAAALLQDGSIVAFPTETVYGLGADARNTAAVESVFAAKGRPSDNPLIVHVANRAQLDGFTEPVNELSSRLMDTFWPGPLTLILPLKQKSLSEKVSAGLGTVGVRMPDHPVALELIAAADCPIAAPSANRSGRPSPTTASHVREDLMGRIAGIVDGGPTGVGVESTVVEAHDDGTVTILRPGGITAEQLAEVAAEVRLDPGLTVDPVKTDASSPAPRSPGMKYTHYAPKGELRVVQGAPDAVAAYVNGALSAAAARGERTAVLAFSEHLHLYRADAVYSLGSLERLAEAAHRLYAALRSCDEIGASVIYAEACPRDGLGDAIMNRLLKAAGHQIIHVAE</sequence>
<dbReference type="InterPro" id="IPR050156">
    <property type="entry name" value="TC-AMP_synthase_SUA5"/>
</dbReference>
<dbReference type="PROSITE" id="PS51163">
    <property type="entry name" value="YRDC"/>
    <property type="match status" value="1"/>
</dbReference>
<keyword evidence="7 13" id="KW-0819">tRNA processing</keyword>
<feature type="domain" description="YrdC-like" evidence="14">
    <location>
        <begin position="39"/>
        <end position="227"/>
    </location>
</feature>
<evidence type="ECO:0000256" key="1">
    <source>
        <dbReference type="ARBA" id="ARBA00004496"/>
    </source>
</evidence>
<comment type="caution">
    <text evidence="15">The sequence shown here is derived from an EMBL/GenBank/DDBJ whole genome shotgun (WGS) entry which is preliminary data.</text>
</comment>
<dbReference type="Pfam" id="PF01300">
    <property type="entry name" value="Sua5_yciO_yrdC"/>
    <property type="match status" value="1"/>
</dbReference>